<proteinExistence type="predicted"/>
<protein>
    <submittedName>
        <fullName evidence="1">Uncharacterized protein</fullName>
    </submittedName>
</protein>
<dbReference type="Proteomes" id="UP001642360">
    <property type="component" value="Unassembled WGS sequence"/>
</dbReference>
<evidence type="ECO:0000313" key="2">
    <source>
        <dbReference type="Proteomes" id="UP001642360"/>
    </source>
</evidence>
<keyword evidence="2" id="KW-1185">Reference proteome</keyword>
<sequence>MEWTSKYGLSHSVVLRTPTTQTANENAPHRERGHWRVTGVRVVEGEEWVNFKLYQSTGDSKFSVCHLATKLCVTASWLTSVYAMADN</sequence>
<dbReference type="EMBL" id="CAUOFW020009013">
    <property type="protein sequence ID" value="CAK9184542.1"/>
    <property type="molecule type" value="Genomic_DNA"/>
</dbReference>
<gene>
    <name evidence="1" type="ORF">ILEXP_LOCUS54881</name>
</gene>
<name>A0ABC8UUD1_9AQUA</name>
<evidence type="ECO:0000313" key="1">
    <source>
        <dbReference type="EMBL" id="CAK9184542.1"/>
    </source>
</evidence>
<organism evidence="1 2">
    <name type="scientific">Ilex paraguariensis</name>
    <name type="common">yerba mate</name>
    <dbReference type="NCBI Taxonomy" id="185542"/>
    <lineage>
        <taxon>Eukaryota</taxon>
        <taxon>Viridiplantae</taxon>
        <taxon>Streptophyta</taxon>
        <taxon>Embryophyta</taxon>
        <taxon>Tracheophyta</taxon>
        <taxon>Spermatophyta</taxon>
        <taxon>Magnoliopsida</taxon>
        <taxon>eudicotyledons</taxon>
        <taxon>Gunneridae</taxon>
        <taxon>Pentapetalae</taxon>
        <taxon>asterids</taxon>
        <taxon>campanulids</taxon>
        <taxon>Aquifoliales</taxon>
        <taxon>Aquifoliaceae</taxon>
        <taxon>Ilex</taxon>
    </lineage>
</organism>
<reference evidence="1 2" key="1">
    <citation type="submission" date="2024-02" db="EMBL/GenBank/DDBJ databases">
        <authorList>
            <person name="Vignale AGUSTIN F."/>
            <person name="Sosa J E."/>
            <person name="Modenutti C."/>
        </authorList>
    </citation>
    <scope>NUCLEOTIDE SEQUENCE [LARGE SCALE GENOMIC DNA]</scope>
</reference>
<accession>A0ABC8UUD1</accession>
<dbReference type="AlphaFoldDB" id="A0ABC8UUD1"/>
<comment type="caution">
    <text evidence="1">The sequence shown here is derived from an EMBL/GenBank/DDBJ whole genome shotgun (WGS) entry which is preliminary data.</text>
</comment>